<proteinExistence type="predicted"/>
<dbReference type="EMBL" id="JARQWQ010000023">
    <property type="protein sequence ID" value="KAK2564274.1"/>
    <property type="molecule type" value="Genomic_DNA"/>
</dbReference>
<gene>
    <name evidence="1" type="ORF">P5673_012529</name>
</gene>
<reference evidence="1" key="2">
    <citation type="journal article" date="2023" name="Science">
        <title>Genomic signatures of disease resistance in endangered staghorn corals.</title>
        <authorList>
            <person name="Vollmer S.V."/>
            <person name="Selwyn J.D."/>
            <person name="Despard B.A."/>
            <person name="Roesel C.L."/>
        </authorList>
    </citation>
    <scope>NUCLEOTIDE SEQUENCE</scope>
    <source>
        <strain evidence="1">K2</strain>
    </source>
</reference>
<protein>
    <submittedName>
        <fullName evidence="1">Uncharacterized protein</fullName>
    </submittedName>
</protein>
<dbReference type="Proteomes" id="UP001249851">
    <property type="component" value="Unassembled WGS sequence"/>
</dbReference>
<dbReference type="AlphaFoldDB" id="A0AAD9V7Q0"/>
<evidence type="ECO:0000313" key="2">
    <source>
        <dbReference type="Proteomes" id="UP001249851"/>
    </source>
</evidence>
<sequence length="148" mass="17258">MQAQAITATKDKTILSMGRTQNALKKKVEEVLDLKTENQLLMLEAEKDKHEIVKQGREIDEPVSVFEKTIRQLNVVIKKCKHVEMRAAQKEKEEHNVQLREKSFDEEMHFEKAEQKQKLKYKTKTEEQNINAKLPKLVITKFKGTPAD</sequence>
<reference evidence="1" key="1">
    <citation type="journal article" date="2023" name="G3 (Bethesda)">
        <title>Whole genome assembly and annotation of the endangered Caribbean coral Acropora cervicornis.</title>
        <authorList>
            <person name="Selwyn J.D."/>
            <person name="Vollmer S.V."/>
        </authorList>
    </citation>
    <scope>NUCLEOTIDE SEQUENCE</scope>
    <source>
        <strain evidence="1">K2</strain>
    </source>
</reference>
<name>A0AAD9V7Q0_ACRCE</name>
<keyword evidence="2" id="KW-1185">Reference proteome</keyword>
<evidence type="ECO:0000313" key="1">
    <source>
        <dbReference type="EMBL" id="KAK2564274.1"/>
    </source>
</evidence>
<organism evidence="1 2">
    <name type="scientific">Acropora cervicornis</name>
    <name type="common">Staghorn coral</name>
    <dbReference type="NCBI Taxonomy" id="6130"/>
    <lineage>
        <taxon>Eukaryota</taxon>
        <taxon>Metazoa</taxon>
        <taxon>Cnidaria</taxon>
        <taxon>Anthozoa</taxon>
        <taxon>Hexacorallia</taxon>
        <taxon>Scleractinia</taxon>
        <taxon>Astrocoeniina</taxon>
        <taxon>Acroporidae</taxon>
        <taxon>Acropora</taxon>
    </lineage>
</organism>
<comment type="caution">
    <text evidence="1">The sequence shown here is derived from an EMBL/GenBank/DDBJ whole genome shotgun (WGS) entry which is preliminary data.</text>
</comment>
<accession>A0AAD9V7Q0</accession>